<proteinExistence type="predicted"/>
<evidence type="ECO:0000313" key="1">
    <source>
        <dbReference type="EMBL" id="CAL6030714.1"/>
    </source>
</evidence>
<protein>
    <submittedName>
        <fullName evidence="1">Hypothetical_protein</fullName>
    </submittedName>
</protein>
<sequence length="211" mass="24309">MTCHLQVQRISDYDSDMKAVRLTTAVQALLWILRDILQQDTILITQKTLWPFSTINLGTTCPKIEQHQRKEGSSTQIQRAFRKMEAYLTICQTGFCFVVTCLQENEQGFSVALLTFGCTVFASYLKIYRHRLNQITGSILRQCIWLNQEVSQRVREGPHKAHYIVNSALLKQSKQNIFITYTTEQAIIILQLVRYTTESALNVVHISVTHL</sequence>
<keyword evidence="2" id="KW-1185">Reference proteome</keyword>
<reference evidence="1 2" key="1">
    <citation type="submission" date="2024-07" db="EMBL/GenBank/DDBJ databases">
        <authorList>
            <person name="Akdeniz Z."/>
        </authorList>
    </citation>
    <scope>NUCLEOTIDE SEQUENCE [LARGE SCALE GENOMIC DNA]</scope>
</reference>
<comment type="caution">
    <text evidence="1">The sequence shown here is derived from an EMBL/GenBank/DDBJ whole genome shotgun (WGS) entry which is preliminary data.</text>
</comment>
<name>A0ABP1J6B4_9EUKA</name>
<dbReference type="EMBL" id="CAXDID020000117">
    <property type="protein sequence ID" value="CAL6030714.1"/>
    <property type="molecule type" value="Genomic_DNA"/>
</dbReference>
<gene>
    <name evidence="1" type="ORF">HINF_LOCUS33591</name>
</gene>
<organism evidence="1 2">
    <name type="scientific">Hexamita inflata</name>
    <dbReference type="NCBI Taxonomy" id="28002"/>
    <lineage>
        <taxon>Eukaryota</taxon>
        <taxon>Metamonada</taxon>
        <taxon>Diplomonadida</taxon>
        <taxon>Hexamitidae</taxon>
        <taxon>Hexamitinae</taxon>
        <taxon>Hexamita</taxon>
    </lineage>
</organism>
<accession>A0ABP1J6B4</accession>
<dbReference type="Proteomes" id="UP001642409">
    <property type="component" value="Unassembled WGS sequence"/>
</dbReference>
<evidence type="ECO:0000313" key="2">
    <source>
        <dbReference type="Proteomes" id="UP001642409"/>
    </source>
</evidence>